<reference evidence="2" key="1">
    <citation type="journal article" date="2003" name="Science">
        <title>Collection, Mapping, and Annotation of Over 28,000 cDNA Clones from japonica Rice.</title>
        <authorList>
            <person name="Kikuchi S."/>
            <person name="Satoh K."/>
            <person name="Nagata T."/>
            <person name="Kawagashira N."/>
            <person name="Doi K."/>
            <person name="Kishimoto N."/>
            <person name="Yazaki J."/>
            <person name="Ishikawa M."/>
            <person name="Yamada H."/>
            <person name="Ooka H."/>
            <person name="Hotta I."/>
            <person name="Kojima K."/>
            <person name="Namiki T."/>
            <person name="Ohneda E."/>
            <person name="Yahagi W."/>
            <person name="Suzuki K."/>
            <person name="Li C."/>
            <person name="Ohtsuki K."/>
            <person name="Shishiki T."/>
            <person name="Otomo Y."/>
            <person name="Murakami K."/>
            <person name="Iida Y."/>
            <person name="Sugano S."/>
            <person name="Fujimura T."/>
            <person name="Suzuki Y."/>
            <person name="Tsunoda Y."/>
            <person name="Kurosaki T."/>
            <person name="Kodama T."/>
            <person name="Masuda H."/>
            <person name="Kobayashi M."/>
            <person name="Xie Q."/>
            <person name="Lu M."/>
            <person name="Narikawa R."/>
            <person name="Sugiyama A."/>
            <person name="Mizuno K."/>
            <person name="Yokomizo S."/>
            <person name="Niikura J."/>
            <person name="Ikeda R."/>
            <person name="Ishibiki J."/>
            <person name="Kawamata M."/>
            <person name="Yoshimura A."/>
            <person name="Miura J."/>
            <person name="Kusumegi T."/>
            <person name="Oka M."/>
            <person name="Ryu R."/>
            <person name="Ueda M."/>
            <person name="Matsubara K."/>
            <person name="Kawai J."/>
            <person name="Carninci P."/>
            <person name="Adachi J."/>
            <person name="Aizawa K."/>
            <person name="Arakawa T."/>
            <person name="Fukuda S."/>
            <person name="Hara A."/>
            <person name="Hashidume W."/>
            <person name="Hayatsu N."/>
            <person name="Imotani K."/>
            <person name="Ishii Y."/>
            <person name="Itoh M."/>
            <person name="Kagawa I."/>
            <person name="Kondo S."/>
            <person name="Konno H."/>
            <person name="Miyazaki A."/>
            <person name="Osato N."/>
            <person name="Ota Y."/>
            <person name="Saito R."/>
            <person name="Sasaki D."/>
            <person name="Sato K."/>
            <person name="Shibata K."/>
            <person name="Shinagawa A."/>
            <person name="Shiraki T."/>
            <person name="Yoshino M."/>
            <person name="Hayashizaki Y."/>
        </authorList>
    </citation>
    <scope>NUCLEOTIDE SEQUENCE</scope>
</reference>
<protein>
    <submittedName>
        <fullName evidence="2">cDNA clone:002-167-H06, full insert sequence</fullName>
    </submittedName>
</protein>
<accession>B7F2X8</accession>
<feature type="region of interest" description="Disordered" evidence="1">
    <location>
        <begin position="1"/>
        <end position="71"/>
    </location>
</feature>
<evidence type="ECO:0000313" key="2">
    <source>
        <dbReference type="EMBL" id="BAG98975.1"/>
    </source>
</evidence>
<proteinExistence type="evidence at transcript level"/>
<dbReference type="EMBL" id="AK110523">
    <property type="protein sequence ID" value="BAG98975.1"/>
    <property type="molecule type" value="mRNA"/>
</dbReference>
<sequence>MEAKCTRCRTTPSSAPPRSGTGGGRDPTGGSAARSTAPPVTSTTRGPAPWPRTRRSASLLRQRQPPSPRSSVHFLNFQVSMFHRSRTTTFPFVKKFFRDFFVMSTVGVDMIFITWPRRIRTFLSILHTR</sequence>
<evidence type="ECO:0000256" key="1">
    <source>
        <dbReference type="SAM" id="MobiDB-lite"/>
    </source>
</evidence>
<organism evidence="2">
    <name type="scientific">Oryza sativa subsp. japonica</name>
    <name type="common">Rice</name>
    <dbReference type="NCBI Taxonomy" id="39947"/>
    <lineage>
        <taxon>Eukaryota</taxon>
        <taxon>Viridiplantae</taxon>
        <taxon>Streptophyta</taxon>
        <taxon>Embryophyta</taxon>
        <taxon>Tracheophyta</taxon>
        <taxon>Spermatophyta</taxon>
        <taxon>Magnoliopsida</taxon>
        <taxon>Liliopsida</taxon>
        <taxon>Poales</taxon>
        <taxon>Poaceae</taxon>
        <taxon>BOP clade</taxon>
        <taxon>Oryzoideae</taxon>
        <taxon>Oryzeae</taxon>
        <taxon>Oryzinae</taxon>
        <taxon>Oryza</taxon>
        <taxon>Oryza sativa</taxon>
    </lineage>
</organism>
<name>B7F2X8_ORYSJ</name>
<dbReference type="AlphaFoldDB" id="B7F2X8"/>